<evidence type="ECO:0000256" key="2">
    <source>
        <dbReference type="ARBA" id="ARBA00023125"/>
    </source>
</evidence>
<dbReference type="EMBL" id="CABPSQ010000003">
    <property type="protein sequence ID" value="VVE66593.1"/>
    <property type="molecule type" value="Genomic_DNA"/>
</dbReference>
<dbReference type="PRINTS" id="PR00035">
    <property type="entry name" value="HTHGNTR"/>
</dbReference>
<accession>A0A5E5A224</accession>
<dbReference type="SUPFAM" id="SSF46785">
    <property type="entry name" value="Winged helix' DNA-binding domain"/>
    <property type="match status" value="1"/>
</dbReference>
<evidence type="ECO:0000313" key="7">
    <source>
        <dbReference type="Proteomes" id="UP000414136"/>
    </source>
</evidence>
<dbReference type="GO" id="GO:0003700">
    <property type="term" value="F:DNA-binding transcription factor activity"/>
    <property type="evidence" value="ECO:0007669"/>
    <property type="project" value="InterPro"/>
</dbReference>
<feature type="compositionally biased region" description="Basic and acidic residues" evidence="4">
    <location>
        <begin position="261"/>
        <end position="270"/>
    </location>
</feature>
<dbReference type="InterPro" id="IPR036388">
    <property type="entry name" value="WH-like_DNA-bd_sf"/>
</dbReference>
<evidence type="ECO:0000313" key="6">
    <source>
        <dbReference type="EMBL" id="VVE66593.1"/>
    </source>
</evidence>
<feature type="domain" description="HTH gntR-type" evidence="5">
    <location>
        <begin position="43"/>
        <end position="111"/>
    </location>
</feature>
<keyword evidence="3" id="KW-0804">Transcription</keyword>
<gene>
    <name evidence="6" type="ORF">PCA31118_02283</name>
</gene>
<dbReference type="InterPro" id="IPR000524">
    <property type="entry name" value="Tscrpt_reg_HTH_GntR"/>
</dbReference>
<dbReference type="Gene3D" id="1.20.120.530">
    <property type="entry name" value="GntR ligand-binding domain-like"/>
    <property type="match status" value="1"/>
</dbReference>
<dbReference type="SMART" id="SM00345">
    <property type="entry name" value="HTH_GNTR"/>
    <property type="match status" value="1"/>
</dbReference>
<dbReference type="GO" id="GO:0003677">
    <property type="term" value="F:DNA binding"/>
    <property type="evidence" value="ECO:0007669"/>
    <property type="project" value="UniProtKB-KW"/>
</dbReference>
<dbReference type="PANTHER" id="PTHR43537">
    <property type="entry name" value="TRANSCRIPTIONAL REGULATOR, GNTR FAMILY"/>
    <property type="match status" value="1"/>
</dbReference>
<dbReference type="AlphaFoldDB" id="A0A5E5A224"/>
<name>A0A5E5A224_9BURK</name>
<keyword evidence="1" id="KW-0805">Transcription regulation</keyword>
<keyword evidence="7" id="KW-1185">Reference proteome</keyword>
<keyword evidence="2" id="KW-0238">DNA-binding</keyword>
<dbReference type="CDD" id="cd07377">
    <property type="entry name" value="WHTH_GntR"/>
    <property type="match status" value="1"/>
</dbReference>
<evidence type="ECO:0000256" key="4">
    <source>
        <dbReference type="SAM" id="MobiDB-lite"/>
    </source>
</evidence>
<dbReference type="SUPFAM" id="SSF48008">
    <property type="entry name" value="GntR ligand-binding domain-like"/>
    <property type="match status" value="1"/>
</dbReference>
<dbReference type="InterPro" id="IPR011711">
    <property type="entry name" value="GntR_C"/>
</dbReference>
<dbReference type="Proteomes" id="UP000414136">
    <property type="component" value="Unassembled WGS sequence"/>
</dbReference>
<reference evidence="6 7" key="1">
    <citation type="submission" date="2019-08" db="EMBL/GenBank/DDBJ databases">
        <authorList>
            <person name="Peeters C."/>
        </authorList>
    </citation>
    <scope>NUCLEOTIDE SEQUENCE [LARGE SCALE GENOMIC DNA]</scope>
    <source>
        <strain evidence="6 7">LMG 31118</strain>
    </source>
</reference>
<evidence type="ECO:0000256" key="3">
    <source>
        <dbReference type="ARBA" id="ARBA00023163"/>
    </source>
</evidence>
<evidence type="ECO:0000259" key="5">
    <source>
        <dbReference type="PROSITE" id="PS50949"/>
    </source>
</evidence>
<dbReference type="InterPro" id="IPR008920">
    <property type="entry name" value="TF_FadR/GntR_C"/>
</dbReference>
<dbReference type="Pfam" id="PF00392">
    <property type="entry name" value="GntR"/>
    <property type="match status" value="1"/>
</dbReference>
<sequence length="277" mass="31010">MYATVDKVNWGRFLSLRRYRHPSFTDAMSMTSPLPARPRRKSRSLTEEVVSALSEQIRAGTFRPGDKLPTESAIMESLGVSRTVVREAISRLQAAQLVETRHGIGTFVLEAPRENALQVDTNSILTMLDVMAILELRISLETEAAGLAANRRTDAQLKAMRQALDDFEMHVRERTGNAVTADVAFHLQVASATGNRYFHDILEQLGNTIIPRTRVNSAALADDDQVSYLNRVNREHEDIYNAIARRDPEAARAAMRTHLTNSRERLRRAQESAGAQS</sequence>
<organism evidence="6 7">
    <name type="scientific">Pandoraea captiosa</name>
    <dbReference type="NCBI Taxonomy" id="2508302"/>
    <lineage>
        <taxon>Bacteria</taxon>
        <taxon>Pseudomonadati</taxon>
        <taxon>Pseudomonadota</taxon>
        <taxon>Betaproteobacteria</taxon>
        <taxon>Burkholderiales</taxon>
        <taxon>Burkholderiaceae</taxon>
        <taxon>Pandoraea</taxon>
    </lineage>
</organism>
<evidence type="ECO:0000256" key="1">
    <source>
        <dbReference type="ARBA" id="ARBA00023015"/>
    </source>
</evidence>
<feature type="region of interest" description="Disordered" evidence="4">
    <location>
        <begin position="251"/>
        <end position="277"/>
    </location>
</feature>
<dbReference type="Gene3D" id="1.10.10.10">
    <property type="entry name" value="Winged helix-like DNA-binding domain superfamily/Winged helix DNA-binding domain"/>
    <property type="match status" value="1"/>
</dbReference>
<protein>
    <submittedName>
        <fullName evidence="6">GntR family transcriptional regulator</fullName>
    </submittedName>
</protein>
<dbReference type="InterPro" id="IPR036390">
    <property type="entry name" value="WH_DNA-bd_sf"/>
</dbReference>
<dbReference type="Pfam" id="PF07729">
    <property type="entry name" value="FCD"/>
    <property type="match status" value="1"/>
</dbReference>
<dbReference type="PANTHER" id="PTHR43537:SF5">
    <property type="entry name" value="UXU OPERON TRANSCRIPTIONAL REGULATOR"/>
    <property type="match status" value="1"/>
</dbReference>
<dbReference type="PROSITE" id="PS50949">
    <property type="entry name" value="HTH_GNTR"/>
    <property type="match status" value="1"/>
</dbReference>
<proteinExistence type="predicted"/>
<dbReference type="SMART" id="SM00895">
    <property type="entry name" value="FCD"/>
    <property type="match status" value="1"/>
</dbReference>